<dbReference type="Pfam" id="PF13561">
    <property type="entry name" value="adh_short_C2"/>
    <property type="match status" value="1"/>
</dbReference>
<evidence type="ECO:0000313" key="2">
    <source>
        <dbReference type="EMBL" id="BDD09365.1"/>
    </source>
</evidence>
<dbReference type="PROSITE" id="PS00061">
    <property type="entry name" value="ADH_SHORT"/>
    <property type="match status" value="1"/>
</dbReference>
<protein>
    <submittedName>
        <fullName evidence="2">Short-chain dehydrogenase</fullName>
    </submittedName>
</protein>
<comment type="similarity">
    <text evidence="1">Belongs to the short-chain dehydrogenases/reductases (SDR) family.</text>
</comment>
<reference evidence="2 3" key="1">
    <citation type="submission" date="2021-12" db="EMBL/GenBank/DDBJ databases">
        <title>Genome sequencing of bacteria with rrn-lacking chromosome and rrn-plasmid.</title>
        <authorList>
            <person name="Anda M."/>
            <person name="Iwasaki W."/>
        </authorList>
    </citation>
    <scope>NUCLEOTIDE SEQUENCE [LARGE SCALE GENOMIC DNA]</scope>
    <source>
        <strain evidence="2 3">DSM 100852</strain>
    </source>
</reference>
<dbReference type="AlphaFoldDB" id="A0AAU9CJ83"/>
<dbReference type="GO" id="GO:0032787">
    <property type="term" value="P:monocarboxylic acid metabolic process"/>
    <property type="evidence" value="ECO:0007669"/>
    <property type="project" value="UniProtKB-ARBA"/>
</dbReference>
<dbReference type="Gene3D" id="3.40.50.720">
    <property type="entry name" value="NAD(P)-binding Rossmann-like Domain"/>
    <property type="match status" value="1"/>
</dbReference>
<evidence type="ECO:0000256" key="1">
    <source>
        <dbReference type="ARBA" id="ARBA00006484"/>
    </source>
</evidence>
<evidence type="ECO:0000313" key="3">
    <source>
        <dbReference type="Proteomes" id="UP001348817"/>
    </source>
</evidence>
<dbReference type="InterPro" id="IPR036291">
    <property type="entry name" value="NAD(P)-bd_dom_sf"/>
</dbReference>
<dbReference type="CDD" id="cd05233">
    <property type="entry name" value="SDR_c"/>
    <property type="match status" value="1"/>
</dbReference>
<dbReference type="KEGG" id="fax:FUAX_17970"/>
<dbReference type="Proteomes" id="UP001348817">
    <property type="component" value="Chromosome"/>
</dbReference>
<name>A0AAU9CJ83_9BACT</name>
<dbReference type="InterPro" id="IPR020904">
    <property type="entry name" value="Sc_DH/Rdtase_CS"/>
</dbReference>
<keyword evidence="3" id="KW-1185">Reference proteome</keyword>
<dbReference type="FunFam" id="3.40.50.720:FF:000084">
    <property type="entry name" value="Short-chain dehydrogenase reductase"/>
    <property type="match status" value="1"/>
</dbReference>
<dbReference type="PRINTS" id="PR00080">
    <property type="entry name" value="SDRFAMILY"/>
</dbReference>
<accession>A0AAU9CJ83</accession>
<dbReference type="InterPro" id="IPR002347">
    <property type="entry name" value="SDR_fam"/>
</dbReference>
<dbReference type="PANTHER" id="PTHR42879:SF2">
    <property type="entry name" value="3-OXOACYL-[ACYL-CARRIER-PROTEIN] REDUCTASE FABG"/>
    <property type="match status" value="1"/>
</dbReference>
<dbReference type="SUPFAM" id="SSF51735">
    <property type="entry name" value="NAD(P)-binding Rossmann-fold domains"/>
    <property type="match status" value="1"/>
</dbReference>
<gene>
    <name evidence="2" type="ORF">FUAX_17970</name>
</gene>
<organism evidence="2 3">
    <name type="scientific">Fulvitalea axinellae</name>
    <dbReference type="NCBI Taxonomy" id="1182444"/>
    <lineage>
        <taxon>Bacteria</taxon>
        <taxon>Pseudomonadati</taxon>
        <taxon>Bacteroidota</taxon>
        <taxon>Cytophagia</taxon>
        <taxon>Cytophagales</taxon>
        <taxon>Persicobacteraceae</taxon>
        <taxon>Fulvitalea</taxon>
    </lineage>
</organism>
<dbReference type="PRINTS" id="PR00081">
    <property type="entry name" value="GDHRDH"/>
</dbReference>
<dbReference type="InterPro" id="IPR050259">
    <property type="entry name" value="SDR"/>
</dbReference>
<proteinExistence type="inferred from homology"/>
<sequence length="237" mass="25690">MRHAVITGASKGLGFVTAKVLSENGFEVTGIARKAPDEFPGNFYEADLSNAEATKEVLERIATERTVDALFNNVGTVNPQSIDEWTCESFDEVINLTLRTAMLTTQAFVPGMRAKGWGRIVNMSSILALGYPNRSSYCASKSAMLGLTRSWAMELVKDGITVNAVAPGFIETDLFRRANPPGSDGEKRYVSMIPNGRIGKPEDVAETVRFLMSESASYITGQTLYVDGGVTLGRLGF</sequence>
<dbReference type="PANTHER" id="PTHR42879">
    <property type="entry name" value="3-OXOACYL-(ACYL-CARRIER-PROTEIN) REDUCTASE"/>
    <property type="match status" value="1"/>
</dbReference>
<dbReference type="EMBL" id="AP025314">
    <property type="protein sequence ID" value="BDD09365.1"/>
    <property type="molecule type" value="Genomic_DNA"/>
</dbReference>
<dbReference type="RefSeq" id="WP_338394574.1">
    <property type="nucleotide sequence ID" value="NZ_AP025314.1"/>
</dbReference>